<evidence type="ECO:0000259" key="5">
    <source>
        <dbReference type="PROSITE" id="PS51858"/>
    </source>
</evidence>
<protein>
    <recommendedName>
        <fullName evidence="5">PPPDE domain-containing protein</fullName>
    </recommendedName>
</protein>
<evidence type="ECO:0000256" key="3">
    <source>
        <dbReference type="ARBA" id="ARBA00022801"/>
    </source>
</evidence>
<feature type="region of interest" description="Disordered" evidence="4">
    <location>
        <begin position="259"/>
        <end position="290"/>
    </location>
</feature>
<evidence type="ECO:0000313" key="6">
    <source>
        <dbReference type="EMBL" id="PWI69477.1"/>
    </source>
</evidence>
<gene>
    <name evidence="6" type="ORF">PCL_01124</name>
</gene>
<dbReference type="GO" id="GO:0101005">
    <property type="term" value="F:deubiquitinase activity"/>
    <property type="evidence" value="ECO:0007669"/>
    <property type="project" value="TreeGrafter"/>
</dbReference>
<dbReference type="GO" id="GO:0016579">
    <property type="term" value="P:protein deubiquitination"/>
    <property type="evidence" value="ECO:0007669"/>
    <property type="project" value="TreeGrafter"/>
</dbReference>
<name>A0A2U3E4R4_PURLI</name>
<comment type="similarity">
    <text evidence="1">Belongs to the DeSI family.</text>
</comment>
<dbReference type="InterPro" id="IPR008580">
    <property type="entry name" value="PPPDE_dom"/>
</dbReference>
<comment type="caution">
    <text evidence="6">The sequence shown here is derived from an EMBL/GenBank/DDBJ whole genome shotgun (WGS) entry which is preliminary data.</text>
</comment>
<evidence type="ECO:0000313" key="7">
    <source>
        <dbReference type="Proteomes" id="UP000245956"/>
    </source>
</evidence>
<proteinExistence type="inferred from homology"/>
<accession>A0A2U3E4R4</accession>
<dbReference type="PROSITE" id="PS51858">
    <property type="entry name" value="PPPDE"/>
    <property type="match status" value="1"/>
</dbReference>
<evidence type="ECO:0000256" key="1">
    <source>
        <dbReference type="ARBA" id="ARBA00008140"/>
    </source>
</evidence>
<evidence type="ECO:0000256" key="2">
    <source>
        <dbReference type="ARBA" id="ARBA00022670"/>
    </source>
</evidence>
<dbReference type="PANTHER" id="PTHR12378">
    <property type="entry name" value="DESUMOYLATING ISOPEPTIDASE"/>
    <property type="match status" value="1"/>
</dbReference>
<feature type="domain" description="PPPDE" evidence="5">
    <location>
        <begin position="295"/>
        <end position="459"/>
    </location>
</feature>
<reference evidence="6 7" key="1">
    <citation type="journal article" date="2016" name="Front. Microbiol.">
        <title>Genome and transcriptome sequences reveal the specific parasitism of the nematophagous Purpureocillium lilacinum 36-1.</title>
        <authorList>
            <person name="Xie J."/>
            <person name="Li S."/>
            <person name="Mo C."/>
            <person name="Xiao X."/>
            <person name="Peng D."/>
            <person name="Wang G."/>
            <person name="Xiao Y."/>
        </authorList>
    </citation>
    <scope>NUCLEOTIDE SEQUENCE [LARGE SCALE GENOMIC DNA]</scope>
    <source>
        <strain evidence="6 7">36-1</strain>
    </source>
</reference>
<dbReference type="Gene3D" id="3.90.1720.30">
    <property type="entry name" value="PPPDE domains"/>
    <property type="match status" value="1"/>
</dbReference>
<keyword evidence="2" id="KW-0645">Protease</keyword>
<dbReference type="SMART" id="SM01179">
    <property type="entry name" value="DUF862"/>
    <property type="match status" value="1"/>
</dbReference>
<organism evidence="6 7">
    <name type="scientific">Purpureocillium lilacinum</name>
    <name type="common">Paecilomyces lilacinus</name>
    <dbReference type="NCBI Taxonomy" id="33203"/>
    <lineage>
        <taxon>Eukaryota</taxon>
        <taxon>Fungi</taxon>
        <taxon>Dikarya</taxon>
        <taxon>Ascomycota</taxon>
        <taxon>Pezizomycotina</taxon>
        <taxon>Sordariomycetes</taxon>
        <taxon>Hypocreomycetidae</taxon>
        <taxon>Hypocreales</taxon>
        <taxon>Ophiocordycipitaceae</taxon>
        <taxon>Purpureocillium</taxon>
    </lineage>
</organism>
<feature type="compositionally biased region" description="Low complexity" evidence="4">
    <location>
        <begin position="263"/>
        <end position="275"/>
    </location>
</feature>
<dbReference type="InterPro" id="IPR042266">
    <property type="entry name" value="PPPDE_sf"/>
</dbReference>
<dbReference type="Proteomes" id="UP000245956">
    <property type="component" value="Unassembled WGS sequence"/>
</dbReference>
<feature type="region of interest" description="Disordered" evidence="4">
    <location>
        <begin position="478"/>
        <end position="542"/>
    </location>
</feature>
<dbReference type="GO" id="GO:0006508">
    <property type="term" value="P:proteolysis"/>
    <property type="evidence" value="ECO:0007669"/>
    <property type="project" value="UniProtKB-KW"/>
</dbReference>
<dbReference type="EMBL" id="LCWV01000012">
    <property type="protein sequence ID" value="PWI69477.1"/>
    <property type="molecule type" value="Genomic_DNA"/>
</dbReference>
<evidence type="ECO:0000256" key="4">
    <source>
        <dbReference type="SAM" id="MobiDB-lite"/>
    </source>
</evidence>
<sequence length="542" mass="58550">MLPTTWATSGGVLAVLLCRVLRCVLCYVLCRVLRGAVLDPHPLGHLSFDKLGTHAGEVSEDGGCVFPGPSALSSEGDGHWPQGTYLRASLGFPACPPSRLLHGPPRRPDVRPLRHSLRIRSTEQHTYGPTEATCPYILGGKPGVASFSRPPLPGPLTDTGRRACLLAYSRATNKPSLSWPQCAILPHLHRAPPRSATLGHSQPRSGVAPTPSLGVTAQSLRQPPTLRTLRLSIATSTRYRRRTGSRALAAAAAASPLHRAVGSASRRSSPAMPARENGTRQSSGRHRSTLSLQKTEITIHVYDLLPVSVTPADLLVALFGSLIPQYAQPGRVSSVLWTVGASLLHSGVVINGREYAYGGHDKRGVTGVYWTKPKTEPPGGTFRCEILHGFTLASQEEIDATLRHASDEFLGTSYNLLTRNCNHFTSYLCQKLTGSPSPGWLNRAASIGVALPCVVPREWIEPPEYDTADGELLDEDEQHTDEHSRMLGQSRPHFLSDGAASDEATEWDSEEERRRGGSGKGKQVVRDSAGRQLPAAERAPTW</sequence>
<dbReference type="AlphaFoldDB" id="A0A2U3E4R4"/>
<feature type="region of interest" description="Disordered" evidence="4">
    <location>
        <begin position="193"/>
        <end position="217"/>
    </location>
</feature>
<dbReference type="Pfam" id="PF05903">
    <property type="entry name" value="Peptidase_C97"/>
    <property type="match status" value="1"/>
</dbReference>
<keyword evidence="3" id="KW-0378">Hydrolase</keyword>
<dbReference type="PANTHER" id="PTHR12378:SF80">
    <property type="entry name" value="IP06716P-RELATED"/>
    <property type="match status" value="1"/>
</dbReference>